<name>A0A5B2UBF9_9FLAO</name>
<feature type="transmembrane region" description="Helical" evidence="1">
    <location>
        <begin position="12"/>
        <end position="30"/>
    </location>
</feature>
<evidence type="ECO:0000256" key="1">
    <source>
        <dbReference type="SAM" id="Phobius"/>
    </source>
</evidence>
<dbReference type="EMBL" id="VUNZ01000001">
    <property type="protein sequence ID" value="KAA2223687.1"/>
    <property type="molecule type" value="Genomic_DNA"/>
</dbReference>
<accession>A0A5B2UBF9</accession>
<keyword evidence="1" id="KW-1133">Transmembrane helix</keyword>
<evidence type="ECO:0000313" key="3">
    <source>
        <dbReference type="Proteomes" id="UP000323082"/>
    </source>
</evidence>
<proteinExistence type="predicted"/>
<dbReference type="Proteomes" id="UP000323082">
    <property type="component" value="Unassembled WGS sequence"/>
</dbReference>
<gene>
    <name evidence="2" type="ORF">FW780_05650</name>
</gene>
<keyword evidence="1" id="KW-0472">Membrane</keyword>
<protein>
    <submittedName>
        <fullName evidence="2">Uncharacterized protein</fullName>
    </submittedName>
</protein>
<feature type="transmembrane region" description="Helical" evidence="1">
    <location>
        <begin position="36"/>
        <end position="52"/>
    </location>
</feature>
<keyword evidence="1" id="KW-0812">Transmembrane</keyword>
<feature type="transmembrane region" description="Helical" evidence="1">
    <location>
        <begin position="64"/>
        <end position="88"/>
    </location>
</feature>
<organism evidence="2 3">
    <name type="scientific">Chryseobacterium sediminis</name>
    <dbReference type="NCBI Taxonomy" id="1679494"/>
    <lineage>
        <taxon>Bacteria</taxon>
        <taxon>Pseudomonadati</taxon>
        <taxon>Bacteroidota</taxon>
        <taxon>Flavobacteriia</taxon>
        <taxon>Flavobacteriales</taxon>
        <taxon>Weeksellaceae</taxon>
        <taxon>Chryseobacterium group</taxon>
        <taxon>Chryseobacterium</taxon>
    </lineage>
</organism>
<sequence length="92" mass="10439">MNQLITTMKYFFLILTIVIQLLLIISLQLLDSFETIIGIFIICLFMGALIYFSKSAKIVSLKNLGFGLFYGSLISLVSVVAFITWLSYNFPK</sequence>
<reference evidence="2 3" key="1">
    <citation type="journal article" date="2015" name="Int. J. Syst. Evol. Microbiol.">
        <title>Chryseobacterium sediminis sp. nov., isolated from a river sediment.</title>
        <authorList>
            <person name="Kampfer P."/>
            <person name="Busse H.J."/>
            <person name="McInroy J.A."/>
            <person name="Glaeser S.P."/>
        </authorList>
    </citation>
    <scope>NUCLEOTIDE SEQUENCE [LARGE SCALE GENOMIC DNA]</scope>
    <source>
        <strain evidence="2 3">IMT-174</strain>
    </source>
</reference>
<dbReference type="AlphaFoldDB" id="A0A5B2UBF9"/>
<dbReference type="OrthoDB" id="1274591at2"/>
<comment type="caution">
    <text evidence="2">The sequence shown here is derived from an EMBL/GenBank/DDBJ whole genome shotgun (WGS) entry which is preliminary data.</text>
</comment>
<evidence type="ECO:0000313" key="2">
    <source>
        <dbReference type="EMBL" id="KAA2223687.1"/>
    </source>
</evidence>